<dbReference type="Proteomes" id="UP001237642">
    <property type="component" value="Unassembled WGS sequence"/>
</dbReference>
<feature type="coiled-coil region" evidence="1">
    <location>
        <begin position="219"/>
        <end position="278"/>
    </location>
</feature>
<proteinExistence type="predicted"/>
<evidence type="ECO:0000313" key="2">
    <source>
        <dbReference type="EMBL" id="KAK1368463.1"/>
    </source>
</evidence>
<dbReference type="PANTHER" id="PTHR47357:SF4">
    <property type="entry name" value="MYOSIN HEAVY CHAIN-LIKE PROTEIN"/>
    <property type="match status" value="1"/>
</dbReference>
<dbReference type="GO" id="GO:0005200">
    <property type="term" value="F:structural constituent of cytoskeleton"/>
    <property type="evidence" value="ECO:0007669"/>
    <property type="project" value="TreeGrafter"/>
</dbReference>
<keyword evidence="3" id="KW-1185">Reference proteome</keyword>
<protein>
    <submittedName>
        <fullName evidence="2">NAB domain-containing protein</fullName>
    </submittedName>
</protein>
<feature type="coiled-coil region" evidence="1">
    <location>
        <begin position="367"/>
        <end position="462"/>
    </location>
</feature>
<dbReference type="GO" id="GO:0005856">
    <property type="term" value="C:cytoskeleton"/>
    <property type="evidence" value="ECO:0007669"/>
    <property type="project" value="TreeGrafter"/>
</dbReference>
<gene>
    <name evidence="2" type="ORF">POM88_034555</name>
</gene>
<dbReference type="EMBL" id="JAUIZM010000008">
    <property type="protein sequence ID" value="KAK1368463.1"/>
    <property type="molecule type" value="Genomic_DNA"/>
</dbReference>
<feature type="coiled-coil region" evidence="1">
    <location>
        <begin position="517"/>
        <end position="565"/>
    </location>
</feature>
<dbReference type="PANTHER" id="PTHR47357">
    <property type="entry name" value="COP1-INTERACTIVE PROTEIN 1"/>
    <property type="match status" value="1"/>
</dbReference>
<evidence type="ECO:0000256" key="1">
    <source>
        <dbReference type="SAM" id="Coils"/>
    </source>
</evidence>
<sequence length="596" mass="69799">MANRRWKDSLKILRCRKNLEKDHVKWLTLDKSLSLNHPQSLQYEGRFSKKNIEPKSLQVKALLPSSYPKFGSLWYAEPWRLRQMDNNVRKILKLAKSMNHGNYEIVLKKKSELIQLVEEFHNQYQSLHFFNKDTREKEKQDVTEEDKASSFSYSSESEGSEIYYTPKMSIINSGHSSSERDCVASEAGSPLAEEIGEVVKEAFYVEPVSLSSKVEKADVDGLISEFNLLREELDEKEKEILYLAKACHVREVETSEKIKELDCQVDTLESQLEILNIQNQDLKYINTIKDNEVKRICEENLIIKDRISELEQIIEEKGDEIYAVLKNFNDNEKLLMDSLSFQERKLELLLSQTGKGSDEILVLQQELEKKTHEMSEFLKLADSLKEELQHKTADEKNMAEEMNSLRIQIQDLEMQLNSLGEPKGINEVKQLIFQNEKQSDKIFLLEAKLKEKEDEISTIQEKNETDHGDIKLQQICDFLQTEKEAETQLEREKEMNRMHVDHRQAKGIADINSTEDINDQEEEILGTKDKIRKLENRVGELEKMVIENEEDVQVLKEEKREAIRQLCVWQDYHFSRYDLLKKAFSELIARNQDRAR</sequence>
<dbReference type="AlphaFoldDB" id="A0AAD8MDP7"/>
<evidence type="ECO:0000313" key="3">
    <source>
        <dbReference type="Proteomes" id="UP001237642"/>
    </source>
</evidence>
<accession>A0AAD8MDP7</accession>
<organism evidence="2 3">
    <name type="scientific">Heracleum sosnowskyi</name>
    <dbReference type="NCBI Taxonomy" id="360622"/>
    <lineage>
        <taxon>Eukaryota</taxon>
        <taxon>Viridiplantae</taxon>
        <taxon>Streptophyta</taxon>
        <taxon>Embryophyta</taxon>
        <taxon>Tracheophyta</taxon>
        <taxon>Spermatophyta</taxon>
        <taxon>Magnoliopsida</taxon>
        <taxon>eudicotyledons</taxon>
        <taxon>Gunneridae</taxon>
        <taxon>Pentapetalae</taxon>
        <taxon>asterids</taxon>
        <taxon>campanulids</taxon>
        <taxon>Apiales</taxon>
        <taxon>Apiaceae</taxon>
        <taxon>Apioideae</taxon>
        <taxon>apioid superclade</taxon>
        <taxon>Tordylieae</taxon>
        <taxon>Tordyliinae</taxon>
        <taxon>Heracleum</taxon>
    </lineage>
</organism>
<name>A0AAD8MDP7_9APIA</name>
<keyword evidence="1" id="KW-0175">Coiled coil</keyword>
<comment type="caution">
    <text evidence="2">The sequence shown here is derived from an EMBL/GenBank/DDBJ whole genome shotgun (WGS) entry which is preliminary data.</text>
</comment>
<reference evidence="2" key="2">
    <citation type="submission" date="2023-05" db="EMBL/GenBank/DDBJ databases">
        <authorList>
            <person name="Schelkunov M.I."/>
        </authorList>
    </citation>
    <scope>NUCLEOTIDE SEQUENCE</scope>
    <source>
        <strain evidence="2">Hsosn_3</strain>
        <tissue evidence="2">Leaf</tissue>
    </source>
</reference>
<reference evidence="2" key="1">
    <citation type="submission" date="2023-02" db="EMBL/GenBank/DDBJ databases">
        <title>Genome of toxic invasive species Heracleum sosnowskyi carries increased number of genes despite the absence of recent whole-genome duplications.</title>
        <authorList>
            <person name="Schelkunov M."/>
            <person name="Shtratnikova V."/>
            <person name="Makarenko M."/>
            <person name="Klepikova A."/>
            <person name="Omelchenko D."/>
            <person name="Novikova G."/>
            <person name="Obukhova E."/>
            <person name="Bogdanov V."/>
            <person name="Penin A."/>
            <person name="Logacheva M."/>
        </authorList>
    </citation>
    <scope>NUCLEOTIDE SEQUENCE</scope>
    <source>
        <strain evidence="2">Hsosn_3</strain>
        <tissue evidence="2">Leaf</tissue>
    </source>
</reference>